<evidence type="ECO:0000313" key="5">
    <source>
        <dbReference type="Proteomes" id="UP000234237"/>
    </source>
</evidence>
<dbReference type="SUPFAM" id="SSF158745">
    <property type="entry name" value="LanC-like"/>
    <property type="match status" value="1"/>
</dbReference>
<dbReference type="PRINTS" id="PR01950">
    <property type="entry name" value="LANCSUPER"/>
</dbReference>
<dbReference type="InterPro" id="IPR012341">
    <property type="entry name" value="6hp_glycosidase-like_sf"/>
</dbReference>
<keyword evidence="1" id="KW-0479">Metal-binding</keyword>
<evidence type="ECO:0000313" key="3">
    <source>
        <dbReference type="EMBL" id="AUJ24666.1"/>
    </source>
</evidence>
<dbReference type="GO" id="GO:0031179">
    <property type="term" value="P:peptide modification"/>
    <property type="evidence" value="ECO:0007669"/>
    <property type="project" value="InterPro"/>
</dbReference>
<dbReference type="Gene3D" id="1.50.10.10">
    <property type="match status" value="1"/>
</dbReference>
<dbReference type="InterPro" id="IPR025410">
    <property type="entry name" value="Lant_dehyd"/>
</dbReference>
<sequence length="1005" mass="117208">MEKLNYFIDNLYKGISVNNMKNALKELNISNLQYLYKHYYSKNRSIISNLPNNDYDKFDCNNLKLRKIESQENNKNLLLFTDLFVELYRPDFTKKFNVLKEFVDFDFCDEEKNLTEQISHLLMSVAHRTLIYDINKKRTLKDFKSDNEEEQYNEYIEDYLSKQNKFIRILKENDSLTSIMKHKVTLISNYIDEFLRNLINDIEEIIDYYNVKESQENVFLSKITINKGDTHNKGKSVVSFELNGKKIYYKPRNGKIDLFYEEMLKHFNQFSNYYSLKYPKNIYKFDYFWSESIDYYEIENQKDISHFYSELGIHLSFLYVFNAVDFHSENLIANGKCPVLIDLESLFNVKSSLDEFQNATDINRHRLAHSVKSTGVLPFVFGNEKSDISGIGRRGDTQTFIKVPTIKNERTSNVKVISEHKTLQASQNHPKYKNQHVNELEYIEPLKEGFTIGYKYISEHKQHIVNTIKKMQDEIELRYINKPTIYYANILNISHHPVFLENRAVRDLLLIKPFIEEGDNLSKLEAADLAEGDIPYFKYRLSSKEIIHNSCVLKNFFKNTPLDFAVKKIENLSEEDLSFQLELISNSLVDDEKELTEKKNKQFVKDFSNLSLNNIIDKENYLYNFAFHIEEEISKQQTKFNNTFSWYTSVVRGDIGTRKSNLLVMDGKLYDGLSGMAFLYISKYSVTKNKKYIDKAQQIIDDILAAYGLPYKYPIGAFDGISSLIYILVYFYKTTKVNKYKEKAIEISLGIKENIKKDKTNDIISGSSGVMLVLINLYNLTKDYRIKNLIEICKDTLINNAEHQVDGTVSWKCISDQYLTGFAHGNSGICYSLNKYVEDINSNDVKVKEIIKQANEFEEKLRLGNKWLGGSHDYEDTPYAWCHGSPGILLNRISSKKREFEDNQKIKSEILKNGFSRTQCLCHGDLGTAMILKDFYTVYEQQEKYAIPINIIYNIIKNKEVNDIKSGLGINNIQTPDLMIGLAGIAYGLLYITNPHLPNILKLEL</sequence>
<organism evidence="3 5">
    <name type="scientific">Virgibacillus dokdonensis</name>
    <dbReference type="NCBI Taxonomy" id="302167"/>
    <lineage>
        <taxon>Bacteria</taxon>
        <taxon>Bacillati</taxon>
        <taxon>Bacillota</taxon>
        <taxon>Bacilli</taxon>
        <taxon>Bacillales</taxon>
        <taxon>Bacillaceae</taxon>
        <taxon>Virgibacillus</taxon>
    </lineage>
</organism>
<dbReference type="Proteomes" id="UP000234237">
    <property type="component" value="Chromosome"/>
</dbReference>
<dbReference type="InterPro" id="IPR017146">
    <property type="entry name" value="Lanti_2_LanM"/>
</dbReference>
<dbReference type="InterPro" id="IPR007822">
    <property type="entry name" value="LANC-like"/>
</dbReference>
<proteinExistence type="predicted"/>
<feature type="binding site" evidence="1">
    <location>
        <position position="923"/>
    </location>
    <ligand>
        <name>Zn(2+)</name>
        <dbReference type="ChEBI" id="CHEBI:29105"/>
    </ligand>
</feature>
<dbReference type="EMBL" id="CP018622">
    <property type="protein sequence ID" value="AUJ24666.1"/>
    <property type="molecule type" value="Genomic_DNA"/>
</dbReference>
<dbReference type="CDD" id="cd04792">
    <property type="entry name" value="LanM-like"/>
    <property type="match status" value="1"/>
</dbReference>
<name>A0A2K9IY80_9BACI</name>
<dbReference type="Proteomes" id="UP001356080">
    <property type="component" value="Unassembled WGS sequence"/>
</dbReference>
<dbReference type="STRING" id="302167.GCA_900166595_00154"/>
<feature type="binding site" evidence="1">
    <location>
        <position position="882"/>
    </location>
    <ligand>
        <name>Zn(2+)</name>
        <dbReference type="ChEBI" id="CHEBI:29105"/>
    </ligand>
</feature>
<accession>A0A2K9IY80</accession>
<dbReference type="RefSeq" id="WP_101933174.1">
    <property type="nucleotide sequence ID" value="NZ_CP018622.1"/>
</dbReference>
<dbReference type="NCBIfam" id="TIGR03897">
    <property type="entry name" value="lanti_2_LanM"/>
    <property type="match status" value="1"/>
</dbReference>
<evidence type="ECO:0000313" key="6">
    <source>
        <dbReference type="Proteomes" id="UP001356080"/>
    </source>
</evidence>
<dbReference type="SMART" id="SM01260">
    <property type="entry name" value="LANC_like"/>
    <property type="match status" value="1"/>
</dbReference>
<evidence type="ECO:0000259" key="2">
    <source>
        <dbReference type="Pfam" id="PF13575"/>
    </source>
</evidence>
<feature type="binding site" evidence="1">
    <location>
        <position position="922"/>
    </location>
    <ligand>
        <name>Zn(2+)</name>
        <dbReference type="ChEBI" id="CHEBI:29105"/>
    </ligand>
</feature>
<dbReference type="GO" id="GO:0005975">
    <property type="term" value="P:carbohydrate metabolic process"/>
    <property type="evidence" value="ECO:0007669"/>
    <property type="project" value="InterPro"/>
</dbReference>
<evidence type="ECO:0000256" key="1">
    <source>
        <dbReference type="PIRSR" id="PIRSR607822-1"/>
    </source>
</evidence>
<dbReference type="PANTHER" id="PTHR12736:SF7">
    <property type="entry name" value="LANC-LIKE PROTEIN 3"/>
    <property type="match status" value="1"/>
</dbReference>
<keyword evidence="6" id="KW-1185">Reference proteome</keyword>
<dbReference type="AlphaFoldDB" id="A0A2K9IY80"/>
<gene>
    <name evidence="3" type="ORF">A21D_01585</name>
    <name evidence="4" type="ORF">V2W34_03735</name>
</gene>
<protein>
    <submittedName>
        <fullName evidence="3">Lanthionine synthetase C-like protein</fullName>
    </submittedName>
    <submittedName>
        <fullName evidence="4">Type 2 lanthipeptide synthetase LanM family protein</fullName>
    </submittedName>
</protein>
<dbReference type="GO" id="GO:0046872">
    <property type="term" value="F:metal ion binding"/>
    <property type="evidence" value="ECO:0007669"/>
    <property type="project" value="UniProtKB-KW"/>
</dbReference>
<keyword evidence="1" id="KW-0862">Zinc</keyword>
<evidence type="ECO:0000313" key="4">
    <source>
        <dbReference type="EMBL" id="MEF2291124.1"/>
    </source>
</evidence>
<dbReference type="Pfam" id="PF13575">
    <property type="entry name" value="DUF4135"/>
    <property type="match status" value="1"/>
</dbReference>
<reference evidence="5" key="2">
    <citation type="submission" date="2016-11" db="EMBL/GenBank/DDBJ databases">
        <title>Complete genome sequence of Virgibacillus pantothenticus 21D, a halophilic bacterium isolated from the deep hypersaline anoxic basin Discovery in the Mediterranean Sea.</title>
        <authorList>
            <person name="Zeaiter Z."/>
            <person name="Booth J.M."/>
            <person name="Prosdocimi E.M."/>
            <person name="Mapelli F."/>
            <person name="Fusi M."/>
            <person name="Daffonchio D."/>
            <person name="Borin S."/>
            <person name="Crotti E."/>
        </authorList>
    </citation>
    <scope>NUCLEOTIDE SEQUENCE [LARGE SCALE GENOMIC DNA]</scope>
    <source>
        <strain evidence="5">21D</strain>
    </source>
</reference>
<dbReference type="EMBL" id="JAZHPM010000005">
    <property type="protein sequence ID" value="MEF2291124.1"/>
    <property type="molecule type" value="Genomic_DNA"/>
</dbReference>
<reference evidence="3" key="1">
    <citation type="submission" date="2016-11" db="EMBL/GenBank/DDBJ databases">
        <title>Complete genome sequence of Virgibacillus dokdonensis 21D, a halophilic bacterium isolated from the deep hypersaline anoxic basin Discovery in the Mediterranean Sea.</title>
        <authorList>
            <person name="Zeaiter Z."/>
            <person name="Booth J.M."/>
            <person name="Prosdocimi E.M."/>
            <person name="Mapelli F."/>
            <person name="Fusi M."/>
            <person name="Daffonchio D."/>
            <person name="Borin S."/>
            <person name="Crotti E."/>
        </authorList>
    </citation>
    <scope>NUCLEOTIDE SEQUENCE</scope>
    <source>
        <strain evidence="3">21D</strain>
    </source>
</reference>
<feature type="domain" description="Lantibiotic biosynthesis protein dehydration" evidence="2">
    <location>
        <begin position="176"/>
        <end position="539"/>
    </location>
</feature>
<reference evidence="4 6" key="3">
    <citation type="submission" date="2024-01" db="EMBL/GenBank/DDBJ databases">
        <title>Survival strategy associated with biotechnological potential of Virgibacillus dokdonensis T4.6 isolated from salt-fermented shrimp paste.</title>
        <authorList>
            <person name="Doan T.V."/>
            <person name="Quach N.T."/>
            <person name="Phi Q.-T."/>
        </authorList>
    </citation>
    <scope>NUCLEOTIDE SEQUENCE [LARGE SCALE GENOMIC DNA]</scope>
    <source>
        <strain evidence="4 6">T4.6</strain>
    </source>
</reference>
<dbReference type="GO" id="GO:0005886">
    <property type="term" value="C:plasma membrane"/>
    <property type="evidence" value="ECO:0007669"/>
    <property type="project" value="TreeGrafter"/>
</dbReference>
<dbReference type="Pfam" id="PF05147">
    <property type="entry name" value="LANC_like"/>
    <property type="match status" value="1"/>
</dbReference>
<dbReference type="PANTHER" id="PTHR12736">
    <property type="entry name" value="LANC-LIKE PROTEIN"/>
    <property type="match status" value="1"/>
</dbReference>
<dbReference type="PIRSF" id="PIRSF037228">
    <property type="entry name" value="Lant_mod_RumM"/>
    <property type="match status" value="1"/>
</dbReference>
<dbReference type="KEGG" id="vpn:A21D_01585"/>